<gene>
    <name evidence="3" type="ORF">CL6EHI_169690</name>
</gene>
<dbReference type="VEuPathDB" id="AmoebaDB:KM1_046820"/>
<dbReference type="InterPro" id="IPR001568">
    <property type="entry name" value="RNase_T2-like"/>
</dbReference>
<dbReference type="VEuPathDB" id="AmoebaDB:EHI7A_019360"/>
<proteinExistence type="inferred from homology"/>
<comment type="similarity">
    <text evidence="1 2">Belongs to the RNase T2 family.</text>
</comment>
<reference evidence="3 4" key="1">
    <citation type="submission" date="2016-05" db="EMBL/GenBank/DDBJ databases">
        <title>First whole genome sequencing of Entamoeba histolytica HM1:IMSS-clone-6.</title>
        <authorList>
            <person name="Mukherjee Avik.K."/>
            <person name="Izumyama S."/>
            <person name="Nakada-Tsukui K."/>
            <person name="Nozaki T."/>
        </authorList>
    </citation>
    <scope>NUCLEOTIDE SEQUENCE [LARGE SCALE GENOMIC DNA]</scope>
    <source>
        <strain evidence="3 4">HM1:IMSS clone 6</strain>
    </source>
</reference>
<dbReference type="PANTHER" id="PTHR11240:SF22">
    <property type="entry name" value="RIBONUCLEASE T2"/>
    <property type="match status" value="1"/>
</dbReference>
<dbReference type="VEuPathDB" id="AmoebaDB:EHI8A_016920"/>
<dbReference type="InterPro" id="IPR033130">
    <property type="entry name" value="RNase_T2_His_AS_2"/>
</dbReference>
<evidence type="ECO:0000313" key="3">
    <source>
        <dbReference type="EMBL" id="GAT98053.1"/>
    </source>
</evidence>
<dbReference type="SUPFAM" id="SSF55895">
    <property type="entry name" value="Ribonuclease Rh-like"/>
    <property type="match status" value="1"/>
</dbReference>
<sequence length="248" mass="29260">MLFLFLFFITPILCYDFISSSICVNTSFPQKSTFAYFVQSWPGTFCMDQSCHSITQINEGFTIHGFWPQKTESTYPECCFTYWKNEEITQYVQSHEWLLANLRYYWPGLKQCSFFNYEYLKHGTCIPSISHGEDGPQYFADIALSIANKTNSWKIMKEKGIKDDSITQYSKEYIRSLFKEIYGANPLLFCFGNFFDEFRLCSDIPSFNRRSHPKIFDCDISFRYLETCNNSIIFPKFPNYTINSNCLY</sequence>
<dbReference type="GO" id="GO:0006401">
    <property type="term" value="P:RNA catabolic process"/>
    <property type="evidence" value="ECO:0007669"/>
    <property type="project" value="TreeGrafter"/>
</dbReference>
<dbReference type="VEuPathDB" id="AmoebaDB:EHI5A_037580"/>
<accession>A0A5K1VMH8</accession>
<organism evidence="3 4">
    <name type="scientific">Entamoeba histolytica</name>
    <dbReference type="NCBI Taxonomy" id="5759"/>
    <lineage>
        <taxon>Eukaryota</taxon>
        <taxon>Amoebozoa</taxon>
        <taxon>Evosea</taxon>
        <taxon>Archamoebae</taxon>
        <taxon>Mastigamoebida</taxon>
        <taxon>Entamoebidae</taxon>
        <taxon>Entamoeba</taxon>
    </lineage>
</organism>
<dbReference type="Pfam" id="PF00445">
    <property type="entry name" value="Ribonuclease_T2"/>
    <property type="match status" value="1"/>
</dbReference>
<dbReference type="EMBL" id="BDEQ01000001">
    <property type="protein sequence ID" value="GAT98053.1"/>
    <property type="molecule type" value="Genomic_DNA"/>
</dbReference>
<dbReference type="GO" id="GO:0033897">
    <property type="term" value="F:ribonuclease T2 activity"/>
    <property type="evidence" value="ECO:0007669"/>
    <property type="project" value="InterPro"/>
</dbReference>
<evidence type="ECO:0000313" key="4">
    <source>
        <dbReference type="Proteomes" id="UP000078387"/>
    </source>
</evidence>
<dbReference type="Gene3D" id="3.90.730.10">
    <property type="entry name" value="Ribonuclease T2-like"/>
    <property type="match status" value="1"/>
</dbReference>
<dbReference type="VEuPathDB" id="AmoebaDB:EHI_169690"/>
<dbReference type="FunFam" id="3.90.730.10:FF:000006">
    <property type="entry name" value="Ribonuclease, putative"/>
    <property type="match status" value="1"/>
</dbReference>
<dbReference type="AlphaFoldDB" id="A0A5K1VMH8"/>
<dbReference type="PANTHER" id="PTHR11240">
    <property type="entry name" value="RIBONUCLEASE T2"/>
    <property type="match status" value="1"/>
</dbReference>
<dbReference type="Proteomes" id="UP000078387">
    <property type="component" value="Unassembled WGS sequence"/>
</dbReference>
<dbReference type="PROSITE" id="PS00531">
    <property type="entry name" value="RNASE_T2_2"/>
    <property type="match status" value="1"/>
</dbReference>
<dbReference type="GO" id="GO:0003723">
    <property type="term" value="F:RNA binding"/>
    <property type="evidence" value="ECO:0007669"/>
    <property type="project" value="InterPro"/>
</dbReference>
<evidence type="ECO:0000256" key="1">
    <source>
        <dbReference type="ARBA" id="ARBA00007469"/>
    </source>
</evidence>
<dbReference type="GO" id="GO:0005576">
    <property type="term" value="C:extracellular region"/>
    <property type="evidence" value="ECO:0007669"/>
    <property type="project" value="TreeGrafter"/>
</dbReference>
<dbReference type="InterPro" id="IPR036430">
    <property type="entry name" value="RNase_T2-like_sf"/>
</dbReference>
<evidence type="ECO:0000256" key="2">
    <source>
        <dbReference type="RuleBase" id="RU004328"/>
    </source>
</evidence>
<comment type="caution">
    <text evidence="3">The sequence shown here is derived from an EMBL/GenBank/DDBJ whole genome shotgun (WGS) entry which is preliminary data.</text>
</comment>
<dbReference type="OMA" id="MQKEWPT"/>
<protein>
    <submittedName>
        <fullName evidence="3">Ribonuclease putative</fullName>
    </submittedName>
</protein>
<name>A0A5K1VMH8_ENTHI</name>